<comment type="caution">
    <text evidence="2">The sequence shown here is derived from an EMBL/GenBank/DDBJ whole genome shotgun (WGS) entry which is preliminary data.</text>
</comment>
<feature type="transmembrane region" description="Helical" evidence="1">
    <location>
        <begin position="52"/>
        <end position="75"/>
    </location>
</feature>
<name>A0A2T0QX84_9ACTN</name>
<keyword evidence="1" id="KW-0812">Transmembrane</keyword>
<feature type="transmembrane region" description="Helical" evidence="1">
    <location>
        <begin position="115"/>
        <end position="140"/>
    </location>
</feature>
<evidence type="ECO:0000256" key="1">
    <source>
        <dbReference type="SAM" id="Phobius"/>
    </source>
</evidence>
<accession>A0A2T0QX84</accession>
<feature type="transmembrane region" description="Helical" evidence="1">
    <location>
        <begin position="12"/>
        <end position="45"/>
    </location>
</feature>
<keyword evidence="3" id="KW-1185">Reference proteome</keyword>
<protein>
    <submittedName>
        <fullName evidence="2">Uncharacterized protein</fullName>
    </submittedName>
</protein>
<dbReference type="Proteomes" id="UP000238083">
    <property type="component" value="Unassembled WGS sequence"/>
</dbReference>
<organism evidence="2 3">
    <name type="scientific">Kineococcus rhizosphaerae</name>
    <dbReference type="NCBI Taxonomy" id="559628"/>
    <lineage>
        <taxon>Bacteria</taxon>
        <taxon>Bacillati</taxon>
        <taxon>Actinomycetota</taxon>
        <taxon>Actinomycetes</taxon>
        <taxon>Kineosporiales</taxon>
        <taxon>Kineosporiaceae</taxon>
        <taxon>Kineococcus</taxon>
    </lineage>
</organism>
<keyword evidence="1" id="KW-0472">Membrane</keyword>
<feature type="transmembrane region" description="Helical" evidence="1">
    <location>
        <begin position="81"/>
        <end position="103"/>
    </location>
</feature>
<dbReference type="AlphaFoldDB" id="A0A2T0QX84"/>
<proteinExistence type="predicted"/>
<reference evidence="2 3" key="1">
    <citation type="submission" date="2018-03" db="EMBL/GenBank/DDBJ databases">
        <title>Genomic Encyclopedia of Archaeal and Bacterial Type Strains, Phase II (KMG-II): from individual species to whole genera.</title>
        <authorList>
            <person name="Goeker M."/>
        </authorList>
    </citation>
    <scope>NUCLEOTIDE SEQUENCE [LARGE SCALE GENOMIC DNA]</scope>
    <source>
        <strain evidence="2 3">DSM 19711</strain>
    </source>
</reference>
<sequence>MRRTGVTGPLPSLVATALLCSVGAVGGSSALVGLSACLCGVLAGSAVGRARVVLRVAGVVLSVGTLSVSLTGLVLGTGPGWAAQSPLTALVLPSLAALLALHASERSAVGPGRPGTTVVLAWAATVGALVAFGVGSWWWVDGLCGGAVAVVALRPGPRPASNDLPPSSPWG</sequence>
<dbReference type="EMBL" id="PVZF01000016">
    <property type="protein sequence ID" value="PRY10505.1"/>
    <property type="molecule type" value="Genomic_DNA"/>
</dbReference>
<keyword evidence="1" id="KW-1133">Transmembrane helix</keyword>
<evidence type="ECO:0000313" key="3">
    <source>
        <dbReference type="Proteomes" id="UP000238083"/>
    </source>
</evidence>
<gene>
    <name evidence="2" type="ORF">CLV37_11658</name>
</gene>
<evidence type="ECO:0000313" key="2">
    <source>
        <dbReference type="EMBL" id="PRY10505.1"/>
    </source>
</evidence>